<dbReference type="EMBL" id="BMMS01000016">
    <property type="protein sequence ID" value="GGO91392.1"/>
    <property type="molecule type" value="Genomic_DNA"/>
</dbReference>
<organism evidence="1 2">
    <name type="scientific">Wenjunlia tyrosinilytica</name>
    <dbReference type="NCBI Taxonomy" id="1544741"/>
    <lineage>
        <taxon>Bacteria</taxon>
        <taxon>Bacillati</taxon>
        <taxon>Actinomycetota</taxon>
        <taxon>Actinomycetes</taxon>
        <taxon>Kitasatosporales</taxon>
        <taxon>Streptomycetaceae</taxon>
        <taxon>Wenjunlia</taxon>
    </lineage>
</organism>
<evidence type="ECO:0000313" key="2">
    <source>
        <dbReference type="Proteomes" id="UP000641932"/>
    </source>
</evidence>
<dbReference type="Proteomes" id="UP000641932">
    <property type="component" value="Unassembled WGS sequence"/>
</dbReference>
<proteinExistence type="predicted"/>
<protein>
    <submittedName>
        <fullName evidence="1">Uncharacterized protein</fullName>
    </submittedName>
</protein>
<keyword evidence="2" id="KW-1185">Reference proteome</keyword>
<dbReference type="RefSeq" id="WP_189133016.1">
    <property type="nucleotide sequence ID" value="NZ_BMMS01000016.1"/>
</dbReference>
<reference evidence="1" key="2">
    <citation type="submission" date="2020-09" db="EMBL/GenBank/DDBJ databases">
        <authorList>
            <person name="Sun Q."/>
            <person name="Zhou Y."/>
        </authorList>
    </citation>
    <scope>NUCLEOTIDE SEQUENCE</scope>
    <source>
        <strain evidence="1">CGMCC 4.7201</strain>
    </source>
</reference>
<dbReference type="AlphaFoldDB" id="A0A917ZSQ1"/>
<comment type="caution">
    <text evidence="1">The sequence shown here is derived from an EMBL/GenBank/DDBJ whole genome shotgun (WGS) entry which is preliminary data.</text>
</comment>
<gene>
    <name evidence="1" type="ORF">GCM10012280_39130</name>
</gene>
<name>A0A917ZSQ1_9ACTN</name>
<sequence length="92" mass="10004">MTPEQRRIRATLGAHSLWSKVDDPTAHTCPARTAFLSRFEREVDPDGVLTPGERSRRAEHARKAYFQRLALASSKARAAKAADRNGGGCGAA</sequence>
<reference evidence="1" key="1">
    <citation type="journal article" date="2014" name="Int. J. Syst. Evol. Microbiol.">
        <title>Complete genome sequence of Corynebacterium casei LMG S-19264T (=DSM 44701T), isolated from a smear-ripened cheese.</title>
        <authorList>
            <consortium name="US DOE Joint Genome Institute (JGI-PGF)"/>
            <person name="Walter F."/>
            <person name="Albersmeier A."/>
            <person name="Kalinowski J."/>
            <person name="Ruckert C."/>
        </authorList>
    </citation>
    <scope>NUCLEOTIDE SEQUENCE</scope>
    <source>
        <strain evidence="1">CGMCC 4.7201</strain>
    </source>
</reference>
<evidence type="ECO:0000313" key="1">
    <source>
        <dbReference type="EMBL" id="GGO91392.1"/>
    </source>
</evidence>
<accession>A0A917ZSQ1</accession>